<proteinExistence type="predicted"/>
<dbReference type="AlphaFoldDB" id="A0A6H1ZST5"/>
<gene>
    <name evidence="1" type="ORF">TM448A01659_0002</name>
</gene>
<name>A0A6H1ZST5_9ZZZZ</name>
<protein>
    <submittedName>
        <fullName evidence="1">Uncharacterized protein</fullName>
    </submittedName>
</protein>
<dbReference type="EMBL" id="MT144184">
    <property type="protein sequence ID" value="QJA50260.1"/>
    <property type="molecule type" value="Genomic_DNA"/>
</dbReference>
<sequence>MLNRRLRLITLILCIVLIVGMVAYAEYQPFKVKLNLFERLVCMALLPVEGSFATLKIVRELQMELAPTEEEYKLAGLKDDLLTGGINAELGWDKVEDKEIIFGDIAKAIIVSALKKLDEAEKLTQQHFSLYEKFVIGEKKEGE</sequence>
<reference evidence="1" key="1">
    <citation type="submission" date="2020-03" db="EMBL/GenBank/DDBJ databases">
        <title>The deep terrestrial virosphere.</title>
        <authorList>
            <person name="Holmfeldt K."/>
            <person name="Nilsson E."/>
            <person name="Simone D."/>
            <person name="Lopez-Fernandez M."/>
            <person name="Wu X."/>
            <person name="de Brujin I."/>
            <person name="Lundin D."/>
            <person name="Andersson A."/>
            <person name="Bertilsson S."/>
            <person name="Dopson M."/>
        </authorList>
    </citation>
    <scope>NUCLEOTIDE SEQUENCE</scope>
    <source>
        <strain evidence="1">TM448A01659</strain>
    </source>
</reference>
<accession>A0A6H1ZST5</accession>
<organism evidence="1">
    <name type="scientific">viral metagenome</name>
    <dbReference type="NCBI Taxonomy" id="1070528"/>
    <lineage>
        <taxon>unclassified sequences</taxon>
        <taxon>metagenomes</taxon>
        <taxon>organismal metagenomes</taxon>
    </lineage>
</organism>
<evidence type="ECO:0000313" key="1">
    <source>
        <dbReference type="EMBL" id="QJA50260.1"/>
    </source>
</evidence>